<reference evidence="3" key="1">
    <citation type="journal article" date="2011" name="J. Bacteriol.">
        <title>Genome sequences of eight morphologically diverse alphaproteobacteria.</title>
        <authorList>
            <consortium name="US DOE Joint Genome Institute"/>
            <person name="Brown P.J."/>
            <person name="Kysela D.T."/>
            <person name="Buechlein A."/>
            <person name="Hemmerich C."/>
            <person name="Brun Y.V."/>
        </authorList>
    </citation>
    <scope>NUCLEOTIDE SEQUENCE [LARGE SCALE GENOMIC DNA]</scope>
    <source>
        <strain evidence="3">ATCC 15264 / DSM 4735 / LMG 14903 / NBRC 16000 / CB 81</strain>
    </source>
</reference>
<evidence type="ECO:0000256" key="1">
    <source>
        <dbReference type="SAM" id="SignalP"/>
    </source>
</evidence>
<dbReference type="EMBL" id="CP002102">
    <property type="protein sequence ID" value="ADL00359.1"/>
    <property type="molecule type" value="Genomic_DNA"/>
</dbReference>
<proteinExistence type="predicted"/>
<gene>
    <name evidence="2" type="ordered locus">Bresu_1047</name>
</gene>
<dbReference type="KEGG" id="bsb:Bresu_1047"/>
<feature type="signal peptide" evidence="1">
    <location>
        <begin position="1"/>
        <end position="20"/>
    </location>
</feature>
<evidence type="ECO:0000313" key="2">
    <source>
        <dbReference type="EMBL" id="ADL00359.1"/>
    </source>
</evidence>
<keyword evidence="1" id="KW-0732">Signal</keyword>
<evidence type="ECO:0008006" key="4">
    <source>
        <dbReference type="Google" id="ProtNLM"/>
    </source>
</evidence>
<evidence type="ECO:0000313" key="3">
    <source>
        <dbReference type="Proteomes" id="UP000002696"/>
    </source>
</evidence>
<protein>
    <recommendedName>
        <fullName evidence="4">Methylamine utilization protein</fullName>
    </recommendedName>
</protein>
<dbReference type="eggNOG" id="COG3794">
    <property type="taxonomic scope" value="Bacteria"/>
</dbReference>
<dbReference type="HOGENOM" id="CLU_084768_2_2_5"/>
<keyword evidence="3" id="KW-1185">Reference proteome</keyword>
<dbReference type="STRING" id="633149.Bresu_1047"/>
<name>D9QNS6_BRESC</name>
<dbReference type="Gene3D" id="2.60.40.420">
    <property type="entry name" value="Cupredoxins - blue copper proteins"/>
    <property type="match status" value="1"/>
</dbReference>
<dbReference type="InParanoid" id="D9QNS6"/>
<organism evidence="2 3">
    <name type="scientific">Brevundimonas subvibrioides (strain ATCC 15264 / DSM 4735 / LMG 14903 / NBRC 16000 / CB 81)</name>
    <name type="common">Caulobacter subvibrioides</name>
    <dbReference type="NCBI Taxonomy" id="633149"/>
    <lineage>
        <taxon>Bacteria</taxon>
        <taxon>Pseudomonadati</taxon>
        <taxon>Pseudomonadota</taxon>
        <taxon>Alphaproteobacteria</taxon>
        <taxon>Caulobacterales</taxon>
        <taxon>Caulobacteraceae</taxon>
        <taxon>Brevundimonas</taxon>
    </lineage>
</organism>
<accession>D9QNS6</accession>
<dbReference type="InterPro" id="IPR008972">
    <property type="entry name" value="Cupredoxin"/>
</dbReference>
<sequence length="206" mass="22094">MRSILFALLFVISVHGTAFAGDLTISVRNAAGQPVRDAVVTVRPNAGVPSGPIRFSWPLRVVQQNVQFQPYVLIAPVGATVSFPNLDRVRHHVYSFSRGNRFEIELFGQDQTRSHTFTTAGVAALGCNIHDQMLAFVRVVDTPWAGKTDASGNVTIPAIPAGAASLRVWHPQLNVRGNETAYPVTIGAGAGRHTIAGDFSGRAAVR</sequence>
<dbReference type="BioCyc" id="BSUB633149:G1GM8-1046-MONOMER"/>
<feature type="chain" id="PRO_5003127145" description="Methylamine utilization protein" evidence="1">
    <location>
        <begin position="21"/>
        <end position="206"/>
    </location>
</feature>
<dbReference type="AlphaFoldDB" id="D9QNS6"/>
<dbReference type="Proteomes" id="UP000002696">
    <property type="component" value="Chromosome"/>
</dbReference>
<dbReference type="OrthoDB" id="9772097at2"/>
<dbReference type="SUPFAM" id="SSF49503">
    <property type="entry name" value="Cupredoxins"/>
    <property type="match status" value="1"/>
</dbReference>